<evidence type="ECO:0000259" key="10">
    <source>
        <dbReference type="SMART" id="SM00482"/>
    </source>
</evidence>
<dbReference type="EMBL" id="MHCN01000019">
    <property type="protein sequence ID" value="OGY20972.1"/>
    <property type="molecule type" value="Genomic_DNA"/>
</dbReference>
<comment type="catalytic activity">
    <reaction evidence="7">
        <text>DNA(n) + a 2'-deoxyribonucleoside 5'-triphosphate = DNA(n+1) + diphosphate</text>
        <dbReference type="Rhea" id="RHEA:22508"/>
        <dbReference type="Rhea" id="RHEA-COMP:17339"/>
        <dbReference type="Rhea" id="RHEA-COMP:17340"/>
        <dbReference type="ChEBI" id="CHEBI:33019"/>
        <dbReference type="ChEBI" id="CHEBI:61560"/>
        <dbReference type="ChEBI" id="CHEBI:173112"/>
        <dbReference type="EC" id="2.7.7.7"/>
    </reaction>
</comment>
<evidence type="ECO:0000313" key="11">
    <source>
        <dbReference type="EMBL" id="OGY20972.1"/>
    </source>
</evidence>
<evidence type="ECO:0000256" key="6">
    <source>
        <dbReference type="ARBA" id="ARBA00022932"/>
    </source>
</evidence>
<dbReference type="GO" id="GO:0008408">
    <property type="term" value="F:3'-5' exonuclease activity"/>
    <property type="evidence" value="ECO:0007669"/>
    <property type="project" value="InterPro"/>
</dbReference>
<dbReference type="InterPro" id="IPR019760">
    <property type="entry name" value="DNA-dir_DNA_pol_A_CS"/>
</dbReference>
<evidence type="ECO:0000256" key="8">
    <source>
        <dbReference type="SAM" id="Coils"/>
    </source>
</evidence>
<evidence type="ECO:0000256" key="3">
    <source>
        <dbReference type="ARBA" id="ARBA00020311"/>
    </source>
</evidence>
<name>A0A1G1VZY5_9BACT</name>
<accession>A0A1G1VZY5</accession>
<dbReference type="SUPFAM" id="SSF53098">
    <property type="entry name" value="Ribonuclease H-like"/>
    <property type="match status" value="1"/>
</dbReference>
<dbReference type="Gene3D" id="1.10.150.20">
    <property type="entry name" value="5' to 3' exonuclease, C-terminal subdomain"/>
    <property type="match status" value="1"/>
</dbReference>
<evidence type="ECO:0000256" key="5">
    <source>
        <dbReference type="ARBA" id="ARBA00022695"/>
    </source>
</evidence>
<dbReference type="InterPro" id="IPR001098">
    <property type="entry name" value="DNA-dir_DNA_pol_A_palm_dom"/>
</dbReference>
<keyword evidence="8" id="KW-0175">Coiled coil</keyword>
<reference evidence="11 12" key="1">
    <citation type="journal article" date="2016" name="Nat. Commun.">
        <title>Thousands of microbial genomes shed light on interconnected biogeochemical processes in an aquifer system.</title>
        <authorList>
            <person name="Anantharaman K."/>
            <person name="Brown C.T."/>
            <person name="Hug L.A."/>
            <person name="Sharon I."/>
            <person name="Castelle C.J."/>
            <person name="Probst A.J."/>
            <person name="Thomas B.C."/>
            <person name="Singh A."/>
            <person name="Wilkins M.J."/>
            <person name="Karaoz U."/>
            <person name="Brodie E.L."/>
            <person name="Williams K.H."/>
            <person name="Hubbard S.S."/>
            <person name="Banfield J.F."/>
        </authorList>
    </citation>
    <scope>NUCLEOTIDE SEQUENCE [LARGE SCALE GENOMIC DNA]</scope>
</reference>
<protein>
    <recommendedName>
        <fullName evidence="3">DNA polymerase I</fullName>
        <ecNumber evidence="2">2.7.7.7</ecNumber>
    </recommendedName>
</protein>
<evidence type="ECO:0000256" key="2">
    <source>
        <dbReference type="ARBA" id="ARBA00012417"/>
    </source>
</evidence>
<dbReference type="InterPro" id="IPR012337">
    <property type="entry name" value="RNaseH-like_sf"/>
</dbReference>
<dbReference type="SMART" id="SM00474">
    <property type="entry name" value="35EXOc"/>
    <property type="match status" value="1"/>
</dbReference>
<proteinExistence type="inferred from homology"/>
<dbReference type="GO" id="GO:0006302">
    <property type="term" value="P:double-strand break repair"/>
    <property type="evidence" value="ECO:0007669"/>
    <property type="project" value="TreeGrafter"/>
</dbReference>
<dbReference type="PANTHER" id="PTHR10133:SF62">
    <property type="entry name" value="DNA POLYMERASE THETA"/>
    <property type="match status" value="1"/>
</dbReference>
<gene>
    <name evidence="11" type="ORF">A2113_01560</name>
</gene>
<evidence type="ECO:0000259" key="9">
    <source>
        <dbReference type="SMART" id="SM00474"/>
    </source>
</evidence>
<dbReference type="Proteomes" id="UP000176299">
    <property type="component" value="Unassembled WGS sequence"/>
</dbReference>
<dbReference type="InterPro" id="IPR043502">
    <property type="entry name" value="DNA/RNA_pol_sf"/>
</dbReference>
<keyword evidence="6" id="KW-0239">DNA-directed DNA polymerase</keyword>
<dbReference type="STRING" id="1802591.A2113_01560"/>
<dbReference type="GO" id="GO:0006261">
    <property type="term" value="P:DNA-templated DNA replication"/>
    <property type="evidence" value="ECO:0007669"/>
    <property type="project" value="InterPro"/>
</dbReference>
<comment type="caution">
    <text evidence="11">The sequence shown here is derived from an EMBL/GenBank/DDBJ whole genome shotgun (WGS) entry which is preliminary data.</text>
</comment>
<dbReference type="EC" id="2.7.7.7" evidence="2"/>
<dbReference type="Gene3D" id="1.20.1060.10">
    <property type="entry name" value="Taq DNA Polymerase, Chain T, domain 4"/>
    <property type="match status" value="1"/>
</dbReference>
<dbReference type="InterPro" id="IPR002298">
    <property type="entry name" value="DNA_polymerase_A"/>
</dbReference>
<dbReference type="PRINTS" id="PR00868">
    <property type="entry name" value="DNAPOLI"/>
</dbReference>
<dbReference type="Gene3D" id="3.30.420.10">
    <property type="entry name" value="Ribonuclease H-like superfamily/Ribonuclease H"/>
    <property type="match status" value="1"/>
</dbReference>
<dbReference type="SUPFAM" id="SSF56672">
    <property type="entry name" value="DNA/RNA polymerases"/>
    <property type="match status" value="1"/>
</dbReference>
<feature type="domain" description="3'-5' exonuclease" evidence="9">
    <location>
        <begin position="9"/>
        <end position="184"/>
    </location>
</feature>
<dbReference type="InterPro" id="IPR002562">
    <property type="entry name" value="3'-5'_exonuclease_dom"/>
</dbReference>
<dbReference type="Pfam" id="PF00476">
    <property type="entry name" value="DNA_pol_A"/>
    <property type="match status" value="1"/>
</dbReference>
<evidence type="ECO:0000256" key="1">
    <source>
        <dbReference type="ARBA" id="ARBA00007705"/>
    </source>
</evidence>
<evidence type="ECO:0000256" key="4">
    <source>
        <dbReference type="ARBA" id="ARBA00022679"/>
    </source>
</evidence>
<dbReference type="Gene3D" id="3.30.70.370">
    <property type="match status" value="1"/>
</dbReference>
<dbReference type="AlphaFoldDB" id="A0A1G1VZY5"/>
<dbReference type="SMART" id="SM00482">
    <property type="entry name" value="POLAc"/>
    <property type="match status" value="1"/>
</dbReference>
<dbReference type="GO" id="GO:0003887">
    <property type="term" value="F:DNA-directed DNA polymerase activity"/>
    <property type="evidence" value="ECO:0007669"/>
    <property type="project" value="UniProtKB-KW"/>
</dbReference>
<keyword evidence="4" id="KW-0808">Transferase</keyword>
<organism evidence="11 12">
    <name type="scientific">Candidatus Woykebacteria bacterium GWA1_44_8</name>
    <dbReference type="NCBI Taxonomy" id="1802591"/>
    <lineage>
        <taxon>Bacteria</taxon>
        <taxon>Candidatus Woykeibacteriota</taxon>
    </lineage>
</organism>
<dbReference type="PROSITE" id="PS00447">
    <property type="entry name" value="DNA_POLYMERASE_A"/>
    <property type="match status" value="1"/>
</dbReference>
<dbReference type="PANTHER" id="PTHR10133">
    <property type="entry name" value="DNA POLYMERASE I"/>
    <property type="match status" value="1"/>
</dbReference>
<sequence>METEIQVKYDFIQTDEELIRVVPAIEKEPIIAIDTEGSRFDPFNARLLLLQIATREKAFVIDCTKVDVSPLKQVIEAERPLKIVQNAKFDYELLKVQAGIKLGNLFDTMLAERILTCGASREIALKTLAEKYLGIKIDKTIRESFYNPLNPALRGKFSQEQLDYAARDVLVLHEVFRKQYKKLQEENVVETAKLEFAIVPAVAEMELRGSLIDKEKWRSHIAELEKKRDGLNKEIQKDIRHLSPYSQVDLFGNESDTVNLDSPMQLLQVFKKLGEELPNTSEGTLHKSNHPLAKSLLEYRAYEKMITAFGETILEKINSVTGRLHPDFIQLGADTGRFACNNPNLQQIPTDSGFRSCFIATSGYKLITADYSQIELRIMAEVSEDPAFLEAFQKDIDLHALTASQMFRVPIKKVDKNKRFQAKSINFGLMYGRGPVSLSTQIGLSVEEAKKLLDVYFASYKKVKRWLDDTGRQAMRTGEIRTLGGRRRLFPPPERGHPDYERLVAAIERQGKNTPIQGTSADITKYALAYIYREFEKRQLDAYLIHTVHDEIVAEAREDIVEEVAKIIEEQMIAAGQKLLKKVPVKVDVNISDCWEKG</sequence>
<dbReference type="GO" id="GO:0003677">
    <property type="term" value="F:DNA binding"/>
    <property type="evidence" value="ECO:0007669"/>
    <property type="project" value="InterPro"/>
</dbReference>
<comment type="similarity">
    <text evidence="1">Belongs to the DNA polymerase type-A family.</text>
</comment>
<keyword evidence="5" id="KW-0548">Nucleotidyltransferase</keyword>
<dbReference type="CDD" id="cd06142">
    <property type="entry name" value="RNaseD_exo"/>
    <property type="match status" value="1"/>
</dbReference>
<feature type="domain" description="DNA-directed DNA polymerase family A palm" evidence="10">
    <location>
        <begin position="351"/>
        <end position="560"/>
    </location>
</feature>
<feature type="coiled-coil region" evidence="8">
    <location>
        <begin position="214"/>
        <end position="241"/>
    </location>
</feature>
<evidence type="ECO:0000313" key="12">
    <source>
        <dbReference type="Proteomes" id="UP000176299"/>
    </source>
</evidence>
<dbReference type="Pfam" id="PF01612">
    <property type="entry name" value="DNA_pol_A_exo1"/>
    <property type="match status" value="1"/>
</dbReference>
<dbReference type="FunFam" id="1.10.150.20:FF:000002">
    <property type="entry name" value="DNA polymerase I"/>
    <property type="match status" value="1"/>
</dbReference>
<evidence type="ECO:0000256" key="7">
    <source>
        <dbReference type="ARBA" id="ARBA00049244"/>
    </source>
</evidence>
<dbReference type="InterPro" id="IPR036397">
    <property type="entry name" value="RNaseH_sf"/>
</dbReference>